<dbReference type="PANTHER" id="PTHR45453:SF1">
    <property type="entry name" value="PHOSPHATE REGULON SENSOR PROTEIN PHOR"/>
    <property type="match status" value="1"/>
</dbReference>
<evidence type="ECO:0000313" key="21">
    <source>
        <dbReference type="Proteomes" id="UP000199169"/>
    </source>
</evidence>
<keyword evidence="5" id="KW-0813">Transport</keyword>
<gene>
    <name evidence="20" type="ORF">ACCAA_600021</name>
</gene>
<evidence type="ECO:0000256" key="8">
    <source>
        <dbReference type="ARBA" id="ARBA00022592"/>
    </source>
</evidence>
<dbReference type="EC" id="2.7.13.3" evidence="3"/>
<dbReference type="GO" id="GO:0016036">
    <property type="term" value="P:cellular response to phosphate starvation"/>
    <property type="evidence" value="ECO:0007669"/>
    <property type="project" value="TreeGrafter"/>
</dbReference>
<dbReference type="STRING" id="1860102.ACCAA_600021"/>
<dbReference type="GO" id="GO:0004721">
    <property type="term" value="F:phosphoprotein phosphatase activity"/>
    <property type="evidence" value="ECO:0007669"/>
    <property type="project" value="InterPro"/>
</dbReference>
<dbReference type="RefSeq" id="WP_186408392.1">
    <property type="nucleotide sequence ID" value="NZ_FLQX01000139.1"/>
</dbReference>
<comment type="subcellular location">
    <subcellularLocation>
        <location evidence="2">Cell inner membrane</location>
        <topology evidence="2">Multi-pass membrane protein</topology>
    </subcellularLocation>
</comment>
<dbReference type="InterPro" id="IPR005467">
    <property type="entry name" value="His_kinase_dom"/>
</dbReference>
<dbReference type="SUPFAM" id="SSF55785">
    <property type="entry name" value="PYP-like sensor domain (PAS domain)"/>
    <property type="match status" value="1"/>
</dbReference>
<dbReference type="AlphaFoldDB" id="A0A1A8XUC3"/>
<dbReference type="Pfam" id="PF13188">
    <property type="entry name" value="PAS_8"/>
    <property type="match status" value="1"/>
</dbReference>
<organism evidence="20 21">
    <name type="scientific">Candidatus Accumulibacter aalborgensis</name>
    <dbReference type="NCBI Taxonomy" id="1860102"/>
    <lineage>
        <taxon>Bacteria</taxon>
        <taxon>Pseudomonadati</taxon>
        <taxon>Pseudomonadota</taxon>
        <taxon>Betaproteobacteria</taxon>
        <taxon>Candidatus Accumulibacter</taxon>
    </lineage>
</organism>
<dbReference type="EMBL" id="FLQX01000139">
    <property type="protein sequence ID" value="SBT08665.1"/>
    <property type="molecule type" value="Genomic_DNA"/>
</dbReference>
<keyword evidence="9" id="KW-0808">Transferase</keyword>
<evidence type="ECO:0000256" key="18">
    <source>
        <dbReference type="SAM" id="Phobius"/>
    </source>
</evidence>
<sequence length="439" mass="47729">MSPGGRWFAKTLLTGVLPIVSLALLAGLLYGSAWGWAAAALGFLLVVCAQTHRLSVLLAWLDTPGRADSAHYPDAGGAWGEVFLKLSRKLRLDAKNLAAVEASLRSFREAMDAVPDGLVILDGSHRIQWHNRAAEAHLAIHMPRDTGAIIEQLVRTPGFGDYLGSPDATAPFLLQSPAARTRIYALRVVPLGERQKLLVSLDVTDARRVESMRSEFVANVSHELRTPLTVVSGFLEHFADDGAMNADQRQHFARLMSDQTARMLSLVDDLLTLSRLEAEDAPASEEDVDMADLLAQLLAEAKSLSEGRHRIEIACQGPTLRGNRKELHSAFGNLVSNAIRYTPAGGDIVIEWAVRRGAGVFAVRDSGVGIPAEHLPRLTERFYRVDRGRSRDTGGTGLGLAIVKHILLRHQAKLGIESQVGEGSTFRAEFPGWRLKAGA</sequence>
<dbReference type="GO" id="GO:0006817">
    <property type="term" value="P:phosphate ion transport"/>
    <property type="evidence" value="ECO:0007669"/>
    <property type="project" value="UniProtKB-KW"/>
</dbReference>
<protein>
    <recommendedName>
        <fullName evidence="4">Phosphate regulon sensor protein PhoR</fullName>
        <ecNumber evidence="3">2.7.13.3</ecNumber>
    </recommendedName>
</protein>
<evidence type="ECO:0000256" key="13">
    <source>
        <dbReference type="ARBA" id="ARBA00022840"/>
    </source>
</evidence>
<dbReference type="PROSITE" id="PS50109">
    <property type="entry name" value="HIS_KIN"/>
    <property type="match status" value="1"/>
</dbReference>
<dbReference type="Proteomes" id="UP000199169">
    <property type="component" value="Unassembled WGS sequence"/>
</dbReference>
<evidence type="ECO:0000256" key="2">
    <source>
        <dbReference type="ARBA" id="ARBA00004429"/>
    </source>
</evidence>
<dbReference type="CDD" id="cd00082">
    <property type="entry name" value="HisKA"/>
    <property type="match status" value="1"/>
</dbReference>
<dbReference type="InterPro" id="IPR021766">
    <property type="entry name" value="PhoR_N"/>
</dbReference>
<proteinExistence type="predicted"/>
<evidence type="ECO:0000256" key="3">
    <source>
        <dbReference type="ARBA" id="ARBA00012438"/>
    </source>
</evidence>
<dbReference type="Gene3D" id="1.10.287.130">
    <property type="match status" value="1"/>
</dbReference>
<dbReference type="Pfam" id="PF11808">
    <property type="entry name" value="PhoR"/>
    <property type="match status" value="1"/>
</dbReference>
<dbReference type="InterPro" id="IPR014310">
    <property type="entry name" value="Sig_transdc_His_kinase_PhoR"/>
</dbReference>
<dbReference type="SUPFAM" id="SSF55874">
    <property type="entry name" value="ATPase domain of HSP90 chaperone/DNA topoisomerase II/histidine kinase"/>
    <property type="match status" value="1"/>
</dbReference>
<keyword evidence="8" id="KW-0592">Phosphate transport</keyword>
<evidence type="ECO:0000256" key="4">
    <source>
        <dbReference type="ARBA" id="ARBA00019665"/>
    </source>
</evidence>
<comment type="catalytic activity">
    <reaction evidence="1">
        <text>ATP + protein L-histidine = ADP + protein N-phospho-L-histidine.</text>
        <dbReference type="EC" id="2.7.13.3"/>
    </reaction>
</comment>
<dbReference type="FunFam" id="3.30.565.10:FF:000006">
    <property type="entry name" value="Sensor histidine kinase WalK"/>
    <property type="match status" value="1"/>
</dbReference>
<evidence type="ECO:0000256" key="5">
    <source>
        <dbReference type="ARBA" id="ARBA00022448"/>
    </source>
</evidence>
<dbReference type="GO" id="GO:0000155">
    <property type="term" value="F:phosphorelay sensor kinase activity"/>
    <property type="evidence" value="ECO:0007669"/>
    <property type="project" value="InterPro"/>
</dbReference>
<dbReference type="InterPro" id="IPR050351">
    <property type="entry name" value="BphY/WalK/GraS-like"/>
</dbReference>
<keyword evidence="21" id="KW-1185">Reference proteome</keyword>
<feature type="domain" description="Histidine kinase" evidence="19">
    <location>
        <begin position="219"/>
        <end position="434"/>
    </location>
</feature>
<evidence type="ECO:0000256" key="12">
    <source>
        <dbReference type="ARBA" id="ARBA00022777"/>
    </source>
</evidence>
<keyword evidence="15" id="KW-0902">Two-component regulatory system</keyword>
<evidence type="ECO:0000313" key="20">
    <source>
        <dbReference type="EMBL" id="SBT08665.1"/>
    </source>
</evidence>
<dbReference type="NCBIfam" id="TIGR02966">
    <property type="entry name" value="phoR_proteo"/>
    <property type="match status" value="1"/>
</dbReference>
<dbReference type="Pfam" id="PF00512">
    <property type="entry name" value="HisKA"/>
    <property type="match status" value="1"/>
</dbReference>
<dbReference type="Gene3D" id="3.30.565.10">
    <property type="entry name" value="Histidine kinase-like ATPase, C-terminal domain"/>
    <property type="match status" value="1"/>
</dbReference>
<dbReference type="InterPro" id="IPR035965">
    <property type="entry name" value="PAS-like_dom_sf"/>
</dbReference>
<reference evidence="20 21" key="1">
    <citation type="submission" date="2016-06" db="EMBL/GenBank/DDBJ databases">
        <authorList>
            <person name="Kjaerup R.B."/>
            <person name="Dalgaard T.S."/>
            <person name="Juul-Madsen H.R."/>
        </authorList>
    </citation>
    <scope>NUCLEOTIDE SEQUENCE [LARGE SCALE GENOMIC DNA]</scope>
    <source>
        <strain evidence="20">3</strain>
    </source>
</reference>
<accession>A0A1A8XUC3</accession>
<keyword evidence="6" id="KW-1003">Cell membrane</keyword>
<keyword evidence="14 18" id="KW-1133">Transmembrane helix</keyword>
<keyword evidence="10 18" id="KW-0812">Transmembrane</keyword>
<evidence type="ECO:0000256" key="11">
    <source>
        <dbReference type="ARBA" id="ARBA00022741"/>
    </source>
</evidence>
<dbReference type="InterPro" id="IPR036890">
    <property type="entry name" value="HATPase_C_sf"/>
</dbReference>
<dbReference type="GO" id="GO:0005886">
    <property type="term" value="C:plasma membrane"/>
    <property type="evidence" value="ECO:0007669"/>
    <property type="project" value="UniProtKB-SubCell"/>
</dbReference>
<dbReference type="FunFam" id="1.10.287.130:FF:000001">
    <property type="entry name" value="Two-component sensor histidine kinase"/>
    <property type="match status" value="1"/>
</dbReference>
<dbReference type="SUPFAM" id="SSF47384">
    <property type="entry name" value="Homodimeric domain of signal transducing histidine kinase"/>
    <property type="match status" value="1"/>
</dbReference>
<keyword evidence="12 20" id="KW-0418">Kinase</keyword>
<dbReference type="InterPro" id="IPR036097">
    <property type="entry name" value="HisK_dim/P_sf"/>
</dbReference>
<evidence type="ECO:0000259" key="19">
    <source>
        <dbReference type="PROSITE" id="PS50109"/>
    </source>
</evidence>
<evidence type="ECO:0000256" key="7">
    <source>
        <dbReference type="ARBA" id="ARBA00022553"/>
    </source>
</evidence>
<evidence type="ECO:0000256" key="14">
    <source>
        <dbReference type="ARBA" id="ARBA00022989"/>
    </source>
</evidence>
<dbReference type="InterPro" id="IPR003661">
    <property type="entry name" value="HisK_dim/P_dom"/>
</dbReference>
<comment type="function">
    <text evidence="17">Member of the two-component regulatory system PhoR/PhoB involved in the phosphate regulon genes expression. PhoR may function as a membrane-associated protein kinase that phosphorylates PhoB in response to environmental signals.</text>
</comment>
<keyword evidence="11" id="KW-0547">Nucleotide-binding</keyword>
<evidence type="ECO:0000256" key="6">
    <source>
        <dbReference type="ARBA" id="ARBA00022475"/>
    </source>
</evidence>
<evidence type="ECO:0000256" key="17">
    <source>
        <dbReference type="ARBA" id="ARBA00025207"/>
    </source>
</evidence>
<dbReference type="GO" id="GO:0005524">
    <property type="term" value="F:ATP binding"/>
    <property type="evidence" value="ECO:0007669"/>
    <property type="project" value="UniProtKB-KW"/>
</dbReference>
<dbReference type="InterPro" id="IPR004358">
    <property type="entry name" value="Sig_transdc_His_kin-like_C"/>
</dbReference>
<keyword evidence="13" id="KW-0067">ATP-binding</keyword>
<dbReference type="SMART" id="SM00388">
    <property type="entry name" value="HisKA"/>
    <property type="match status" value="1"/>
</dbReference>
<dbReference type="InterPro" id="IPR000014">
    <property type="entry name" value="PAS"/>
</dbReference>
<dbReference type="PANTHER" id="PTHR45453">
    <property type="entry name" value="PHOSPHATE REGULON SENSOR PROTEIN PHOR"/>
    <property type="match status" value="1"/>
</dbReference>
<evidence type="ECO:0000256" key="15">
    <source>
        <dbReference type="ARBA" id="ARBA00023012"/>
    </source>
</evidence>
<evidence type="ECO:0000256" key="9">
    <source>
        <dbReference type="ARBA" id="ARBA00022679"/>
    </source>
</evidence>
<feature type="transmembrane region" description="Helical" evidence="18">
    <location>
        <begin position="12"/>
        <end position="30"/>
    </location>
</feature>
<keyword evidence="16 18" id="KW-0472">Membrane</keyword>
<dbReference type="InterPro" id="IPR003594">
    <property type="entry name" value="HATPase_dom"/>
</dbReference>
<evidence type="ECO:0000256" key="10">
    <source>
        <dbReference type="ARBA" id="ARBA00022692"/>
    </source>
</evidence>
<dbReference type="PRINTS" id="PR00344">
    <property type="entry name" value="BCTRLSENSOR"/>
</dbReference>
<name>A0A1A8XUC3_9PROT</name>
<dbReference type="Pfam" id="PF02518">
    <property type="entry name" value="HATPase_c"/>
    <property type="match status" value="1"/>
</dbReference>
<dbReference type="SMART" id="SM00387">
    <property type="entry name" value="HATPase_c"/>
    <property type="match status" value="1"/>
</dbReference>
<evidence type="ECO:0000256" key="1">
    <source>
        <dbReference type="ARBA" id="ARBA00000085"/>
    </source>
</evidence>
<evidence type="ECO:0000256" key="16">
    <source>
        <dbReference type="ARBA" id="ARBA00023136"/>
    </source>
</evidence>
<keyword evidence="7" id="KW-0597">Phosphoprotein</keyword>